<dbReference type="SMART" id="SM00397">
    <property type="entry name" value="t_SNARE"/>
    <property type="match status" value="1"/>
</dbReference>
<evidence type="ECO:0000256" key="1">
    <source>
        <dbReference type="ARBA" id="ARBA00004116"/>
    </source>
</evidence>
<comment type="function">
    <text evidence="4">Essential for proper morphogenesis of the vacuole. May exist as structural reinforcement on the surface of the vacuolar membrane and be required for maintenance against rupture by osmotic pressure.</text>
</comment>
<dbReference type="SUPFAM" id="SSF64268">
    <property type="entry name" value="PX domain"/>
    <property type="match status" value="1"/>
</dbReference>
<dbReference type="STRING" id="2163413.A0A4V1AER8"/>
<feature type="domain" description="PX" evidence="6">
    <location>
        <begin position="1"/>
        <end position="109"/>
    </location>
</feature>
<dbReference type="GO" id="GO:0035091">
    <property type="term" value="F:phosphatidylinositol binding"/>
    <property type="evidence" value="ECO:0007669"/>
    <property type="project" value="InterPro"/>
</dbReference>
<gene>
    <name evidence="7" type="primary">MPUL0E04040</name>
    <name evidence="7" type="ORF">METSCH_E04040</name>
</gene>
<dbReference type="GO" id="GO:0097576">
    <property type="term" value="P:vacuole fusion"/>
    <property type="evidence" value="ECO:0007669"/>
    <property type="project" value="UniProtKB-ARBA"/>
</dbReference>
<evidence type="ECO:0000313" key="8">
    <source>
        <dbReference type="Proteomes" id="UP000292447"/>
    </source>
</evidence>
<dbReference type="GO" id="GO:0007034">
    <property type="term" value="P:vacuolar transport"/>
    <property type="evidence" value="ECO:0007669"/>
    <property type="project" value="UniProtKB-ARBA"/>
</dbReference>
<dbReference type="AlphaFoldDB" id="A0A4V1AER8"/>
<evidence type="ECO:0000256" key="2">
    <source>
        <dbReference type="ARBA" id="ARBA00022554"/>
    </source>
</evidence>
<dbReference type="PROSITE" id="PS50195">
    <property type="entry name" value="PX"/>
    <property type="match status" value="1"/>
</dbReference>
<evidence type="ECO:0000256" key="4">
    <source>
        <dbReference type="ARBA" id="ARBA00054927"/>
    </source>
</evidence>
<dbReference type="CDD" id="cd15858">
    <property type="entry name" value="SNARE_VAM7"/>
    <property type="match status" value="1"/>
</dbReference>
<protein>
    <submittedName>
        <fullName evidence="7">Regulator of vacuolar morphogenesis</fullName>
    </submittedName>
</protein>
<dbReference type="PROSITE" id="PS50192">
    <property type="entry name" value="T_SNARE"/>
    <property type="match status" value="1"/>
</dbReference>
<name>A0A4V1AER8_9ASCO</name>
<dbReference type="Proteomes" id="UP000292447">
    <property type="component" value="Chromosome V"/>
</dbReference>
<keyword evidence="8" id="KW-1185">Reference proteome</keyword>
<dbReference type="Gene3D" id="1.20.5.110">
    <property type="match status" value="1"/>
</dbReference>
<keyword evidence="2" id="KW-0926">Vacuole</keyword>
<organism evidence="7 8">
    <name type="scientific">Metschnikowia aff. pulcherrima</name>
    <dbReference type="NCBI Taxonomy" id="2163413"/>
    <lineage>
        <taxon>Eukaryota</taxon>
        <taxon>Fungi</taxon>
        <taxon>Dikarya</taxon>
        <taxon>Ascomycota</taxon>
        <taxon>Saccharomycotina</taxon>
        <taxon>Pichiomycetes</taxon>
        <taxon>Metschnikowiaceae</taxon>
        <taxon>Metschnikowia</taxon>
    </lineage>
</organism>
<dbReference type="EMBL" id="CP034460">
    <property type="protein sequence ID" value="QBM90163.1"/>
    <property type="molecule type" value="Genomic_DNA"/>
</dbReference>
<dbReference type="Gene3D" id="3.30.1520.10">
    <property type="entry name" value="Phox-like domain"/>
    <property type="match status" value="1"/>
</dbReference>
<sequence>MITIPDFTEKNGVIYYNLCVRLPLRSIQTSRRYSDFVALVDALCVELGISKPEFPYELPPKGGIFAGKQKIASERQTKLARFLSLVIRDRDLQNSTLVHEFLRLPSNLKFTPDFFKDEGGAANPDDKFLITEDAVSISRMQWLTYLKNVKVVAESLDSKGDLAAKLANREKAAKYIRPNIEKLAEALQHLSQTGEISSQELKQRTSMISSLQSKIESVVTEKPLRALPEKNVRLSKRVFYQASNAPVETTETIDLSNKELLKHQQQIHTEQDQELEALRRIIARQRQIGETINREVEEQLELLDSFSNEVEVSGAKLKNARGRVKKIT</sequence>
<feature type="domain" description="T-SNARE coiled-coil homology" evidence="5">
    <location>
        <begin position="265"/>
        <end position="327"/>
    </location>
</feature>
<dbReference type="SUPFAM" id="SSF58038">
    <property type="entry name" value="SNARE fusion complex"/>
    <property type="match status" value="1"/>
</dbReference>
<evidence type="ECO:0000259" key="5">
    <source>
        <dbReference type="PROSITE" id="PS50192"/>
    </source>
</evidence>
<evidence type="ECO:0000256" key="3">
    <source>
        <dbReference type="ARBA" id="ARBA00023054"/>
    </source>
</evidence>
<proteinExistence type="predicted"/>
<reference evidence="8" key="1">
    <citation type="submission" date="2019-03" db="EMBL/GenBank/DDBJ databases">
        <title>Snf2 controls pulcherriminic acid biosynthesis and connects pigmentation and antifungal activity of the yeast Metschnikowia pulcherrima.</title>
        <authorList>
            <person name="Gore-Lloyd D."/>
            <person name="Sumann I."/>
            <person name="Brachmann A.O."/>
            <person name="Schneeberger K."/>
            <person name="Ortiz-Merino R.A."/>
            <person name="Moreno-Beltran M."/>
            <person name="Schlaefli M."/>
            <person name="Kirner P."/>
            <person name="Santos Kron A."/>
            <person name="Wolfe K.H."/>
            <person name="Piel J."/>
            <person name="Ahrens C.H."/>
            <person name="Henk D."/>
            <person name="Freimoser F.M."/>
        </authorList>
    </citation>
    <scope>NUCLEOTIDE SEQUENCE [LARGE SCALE GENOMIC DNA]</scope>
    <source>
        <strain evidence="8">APC 1.2</strain>
    </source>
</reference>
<accession>A0A4V1AER8</accession>
<dbReference type="InterPro" id="IPR000727">
    <property type="entry name" value="T_SNARE_dom"/>
</dbReference>
<dbReference type="InterPro" id="IPR001683">
    <property type="entry name" value="PX_dom"/>
</dbReference>
<dbReference type="InterPro" id="IPR036871">
    <property type="entry name" value="PX_dom_sf"/>
</dbReference>
<keyword evidence="3" id="KW-0175">Coiled coil</keyword>
<dbReference type="Pfam" id="PF00787">
    <property type="entry name" value="PX"/>
    <property type="match status" value="1"/>
</dbReference>
<comment type="subcellular location">
    <subcellularLocation>
        <location evidence="1">Vacuole</location>
    </subcellularLocation>
</comment>
<evidence type="ECO:0000313" key="7">
    <source>
        <dbReference type="EMBL" id="QBM90163.1"/>
    </source>
</evidence>
<dbReference type="GO" id="GO:0016192">
    <property type="term" value="P:vesicle-mediated transport"/>
    <property type="evidence" value="ECO:0007669"/>
    <property type="project" value="UniProtKB-ARBA"/>
</dbReference>
<dbReference type="FunFam" id="1.20.5.110:FF:000058">
    <property type="entry name" value="VAM7p Vacuolar SNARE protein"/>
    <property type="match status" value="1"/>
</dbReference>
<dbReference type="GO" id="GO:0000329">
    <property type="term" value="C:fungal-type vacuole membrane"/>
    <property type="evidence" value="ECO:0007669"/>
    <property type="project" value="UniProtKB-ARBA"/>
</dbReference>
<evidence type="ECO:0000259" key="6">
    <source>
        <dbReference type="PROSITE" id="PS50195"/>
    </source>
</evidence>